<sequence>MLSISVHLALYLILAALYVRTQALSQCSAPWVPFQSSCYVFATGYPEDWTEAGAFCSRLGAKLAEIETVEENNFLRLHAFEMHAGSHFWVGGTDVLVDGQWIWISTQEKMQFTDWLPGEPNGGLREGCLMLVSGSNNYHWNDANCHSQQSFICEKEVEIGGNPSIIG</sequence>
<dbReference type="Proteomes" id="UP000694844">
    <property type="component" value="Chromosome 7"/>
</dbReference>
<dbReference type="AlphaFoldDB" id="A0A8B8AVL4"/>
<dbReference type="GeneID" id="111104862"/>
<dbReference type="PROSITE" id="PS00615">
    <property type="entry name" value="C_TYPE_LECTIN_1"/>
    <property type="match status" value="1"/>
</dbReference>
<evidence type="ECO:0000256" key="2">
    <source>
        <dbReference type="SAM" id="SignalP"/>
    </source>
</evidence>
<dbReference type="PANTHER" id="PTHR22803">
    <property type="entry name" value="MANNOSE, PHOSPHOLIPASE, LECTIN RECEPTOR RELATED"/>
    <property type="match status" value="1"/>
</dbReference>
<keyword evidence="4" id="KW-1185">Reference proteome</keyword>
<dbReference type="InterPro" id="IPR016186">
    <property type="entry name" value="C-type_lectin-like/link_sf"/>
</dbReference>
<feature type="chain" id="PRO_5034510884" evidence="2">
    <location>
        <begin position="24"/>
        <end position="167"/>
    </location>
</feature>
<dbReference type="SUPFAM" id="SSF56436">
    <property type="entry name" value="C-type lectin-like"/>
    <property type="match status" value="1"/>
</dbReference>
<dbReference type="OrthoDB" id="6285913at2759"/>
<gene>
    <name evidence="5" type="primary">LOC111104862</name>
</gene>
<keyword evidence="2" id="KW-0732">Signal</keyword>
<evidence type="ECO:0000256" key="1">
    <source>
        <dbReference type="ARBA" id="ARBA00023157"/>
    </source>
</evidence>
<dbReference type="PROSITE" id="PS50041">
    <property type="entry name" value="C_TYPE_LECTIN_2"/>
    <property type="match status" value="1"/>
</dbReference>
<dbReference type="InterPro" id="IPR001304">
    <property type="entry name" value="C-type_lectin-like"/>
</dbReference>
<feature type="domain" description="C-type lectin" evidence="3">
    <location>
        <begin position="34"/>
        <end position="154"/>
    </location>
</feature>
<dbReference type="SMART" id="SM00034">
    <property type="entry name" value="CLECT"/>
    <property type="match status" value="1"/>
</dbReference>
<dbReference type="InterPro" id="IPR050111">
    <property type="entry name" value="C-type_lectin/snaclec_domain"/>
</dbReference>
<evidence type="ECO:0000313" key="5">
    <source>
        <dbReference type="RefSeq" id="XP_022294733.1"/>
    </source>
</evidence>
<feature type="signal peptide" evidence="2">
    <location>
        <begin position="1"/>
        <end position="23"/>
    </location>
</feature>
<dbReference type="InterPro" id="IPR018378">
    <property type="entry name" value="C-type_lectin_CS"/>
</dbReference>
<accession>A0A8B8AVL4</accession>
<dbReference type="RefSeq" id="XP_022294733.1">
    <property type="nucleotide sequence ID" value="XM_022439025.1"/>
</dbReference>
<organism evidence="4 5">
    <name type="scientific">Crassostrea virginica</name>
    <name type="common">Eastern oyster</name>
    <dbReference type="NCBI Taxonomy" id="6565"/>
    <lineage>
        <taxon>Eukaryota</taxon>
        <taxon>Metazoa</taxon>
        <taxon>Spiralia</taxon>
        <taxon>Lophotrochozoa</taxon>
        <taxon>Mollusca</taxon>
        <taxon>Bivalvia</taxon>
        <taxon>Autobranchia</taxon>
        <taxon>Pteriomorphia</taxon>
        <taxon>Ostreida</taxon>
        <taxon>Ostreoidea</taxon>
        <taxon>Ostreidae</taxon>
        <taxon>Crassostrea</taxon>
    </lineage>
</organism>
<reference evidence="5" key="1">
    <citation type="submission" date="2025-08" db="UniProtKB">
        <authorList>
            <consortium name="RefSeq"/>
        </authorList>
    </citation>
    <scope>IDENTIFICATION</scope>
    <source>
        <tissue evidence="5">Whole sample</tissue>
    </source>
</reference>
<dbReference type="Pfam" id="PF00059">
    <property type="entry name" value="Lectin_C"/>
    <property type="match status" value="1"/>
</dbReference>
<evidence type="ECO:0000259" key="3">
    <source>
        <dbReference type="PROSITE" id="PS50041"/>
    </source>
</evidence>
<dbReference type="Gene3D" id="3.10.100.10">
    <property type="entry name" value="Mannose-Binding Protein A, subunit A"/>
    <property type="match status" value="1"/>
</dbReference>
<proteinExistence type="predicted"/>
<name>A0A8B8AVL4_CRAVI</name>
<dbReference type="InterPro" id="IPR016187">
    <property type="entry name" value="CTDL_fold"/>
</dbReference>
<evidence type="ECO:0000313" key="4">
    <source>
        <dbReference type="Proteomes" id="UP000694844"/>
    </source>
</evidence>
<dbReference type="KEGG" id="cvn:111104862"/>
<protein>
    <submittedName>
        <fullName evidence="5">Perlucin-like</fullName>
    </submittedName>
</protein>
<dbReference type="CDD" id="cd00037">
    <property type="entry name" value="CLECT"/>
    <property type="match status" value="1"/>
</dbReference>
<keyword evidence="1" id="KW-1015">Disulfide bond</keyword>